<dbReference type="OrthoDB" id="673785at2"/>
<accession>A0A2T7BLP6</accession>
<organism evidence="1 2">
    <name type="scientific">Chitinophaga parva</name>
    <dbReference type="NCBI Taxonomy" id="2169414"/>
    <lineage>
        <taxon>Bacteria</taxon>
        <taxon>Pseudomonadati</taxon>
        <taxon>Bacteroidota</taxon>
        <taxon>Chitinophagia</taxon>
        <taxon>Chitinophagales</taxon>
        <taxon>Chitinophagaceae</taxon>
        <taxon>Chitinophaga</taxon>
    </lineage>
</organism>
<keyword evidence="2" id="KW-1185">Reference proteome</keyword>
<protein>
    <submittedName>
        <fullName evidence="1">Uncharacterized protein</fullName>
    </submittedName>
</protein>
<gene>
    <name evidence="1" type="ORF">DCC81_03725</name>
</gene>
<name>A0A2T7BLP6_9BACT</name>
<evidence type="ECO:0000313" key="2">
    <source>
        <dbReference type="Proteomes" id="UP000244450"/>
    </source>
</evidence>
<evidence type="ECO:0000313" key="1">
    <source>
        <dbReference type="EMBL" id="PUZ28603.1"/>
    </source>
</evidence>
<dbReference type="AlphaFoldDB" id="A0A2T7BLP6"/>
<dbReference type="EMBL" id="QCYK01000001">
    <property type="protein sequence ID" value="PUZ28603.1"/>
    <property type="molecule type" value="Genomic_DNA"/>
</dbReference>
<proteinExistence type="predicted"/>
<dbReference type="RefSeq" id="WP_108685242.1">
    <property type="nucleotide sequence ID" value="NZ_QCYK01000001.1"/>
</dbReference>
<sequence length="352" mass="37859">MKGRIKILAVLFCMAVGVPAVLNGLSSWKTRVSGAFLRAYPPHLLTAGRSINLGVNSYYIAGASGPYLLLGNYTNPRVALRVRTGVMDTMAVALAFPAGKAPSLASRLSVAGPSAFVTDGLQGAVYQADAGQLQFATSGSLSAYGFNQAAVFDGTHIGLRRYDPLRHQNILSLYGPGRGQVTDHAELLTKQVDGVFCTEGKLLHSTDPAVFIYVYLFRNQYLVMDSSLSLLSRGHTIDTNSVAKIKVQTYADSTRSQLAAPPVVVNRLAAAAQNHLLIASEVLADNDPDQVLDGAAIVDVYELGKGYRESFYLSKQGHKRLSDMSIYNGVLYAVIDQYLYSYALAPTVLANK</sequence>
<reference evidence="1 2" key="1">
    <citation type="submission" date="2018-04" db="EMBL/GenBank/DDBJ databases">
        <title>Chitinophaga fuyangensis sp. nov., isolated from soil in a chemical factory.</title>
        <authorList>
            <person name="Chen K."/>
        </authorList>
    </citation>
    <scope>NUCLEOTIDE SEQUENCE [LARGE SCALE GENOMIC DNA]</scope>
    <source>
        <strain evidence="1 2">LY-1</strain>
    </source>
</reference>
<comment type="caution">
    <text evidence="1">The sequence shown here is derived from an EMBL/GenBank/DDBJ whole genome shotgun (WGS) entry which is preliminary data.</text>
</comment>
<dbReference type="Proteomes" id="UP000244450">
    <property type="component" value="Unassembled WGS sequence"/>
</dbReference>